<organism evidence="10 11">
    <name type="scientific">Aedes aegypti</name>
    <name type="common">Yellowfever mosquito</name>
    <name type="synonym">Culex aegypti</name>
    <dbReference type="NCBI Taxonomy" id="7159"/>
    <lineage>
        <taxon>Eukaryota</taxon>
        <taxon>Metazoa</taxon>
        <taxon>Ecdysozoa</taxon>
        <taxon>Arthropoda</taxon>
        <taxon>Hexapoda</taxon>
        <taxon>Insecta</taxon>
        <taxon>Pterygota</taxon>
        <taxon>Neoptera</taxon>
        <taxon>Endopterygota</taxon>
        <taxon>Diptera</taxon>
        <taxon>Nematocera</taxon>
        <taxon>Culicoidea</taxon>
        <taxon>Culicidae</taxon>
        <taxon>Culicinae</taxon>
        <taxon>Aedini</taxon>
        <taxon>Aedes</taxon>
        <taxon>Stegomyia</taxon>
    </lineage>
</organism>
<dbReference type="AlphaFoldDB" id="A0A6I8TDI2"/>
<evidence type="ECO:0000256" key="1">
    <source>
        <dbReference type="ARBA" id="ARBA00004214"/>
    </source>
</evidence>
<keyword evidence="6 8" id="KW-0175">Coiled coil</keyword>
<keyword evidence="7" id="KW-0472">Membrane</keyword>
<reference evidence="10" key="2">
    <citation type="submission" date="2020-05" db="UniProtKB">
        <authorList>
            <consortium name="EnsemblMetazoa"/>
        </authorList>
    </citation>
    <scope>IDENTIFICATION</scope>
    <source>
        <strain evidence="10">LVP_AGWG</strain>
    </source>
</reference>
<dbReference type="EnsemblMetazoa" id="AAEL006776-RK">
    <property type="protein sequence ID" value="AAEL006776-PK"/>
    <property type="gene ID" value="AAEL006776"/>
</dbReference>
<proteinExistence type="predicted"/>
<evidence type="ECO:0000256" key="6">
    <source>
        <dbReference type="ARBA" id="ARBA00023054"/>
    </source>
</evidence>
<keyword evidence="5" id="KW-0967">Endosome</keyword>
<evidence type="ECO:0000256" key="5">
    <source>
        <dbReference type="ARBA" id="ARBA00022753"/>
    </source>
</evidence>
<keyword evidence="4" id="KW-0813">Transport</keyword>
<evidence type="ECO:0000313" key="10">
    <source>
        <dbReference type="EnsemblMetazoa" id="AAEL006776-PK"/>
    </source>
</evidence>
<dbReference type="PANTHER" id="PTHR15726:SF7">
    <property type="entry name" value="NUCLEAR FALLOUT, ISOFORM J"/>
    <property type="match status" value="1"/>
</dbReference>
<reference evidence="10 11" key="1">
    <citation type="submission" date="2017-06" db="EMBL/GenBank/DDBJ databases">
        <title>Aedes aegypti genome working group (AGWG) sequencing and assembly.</title>
        <authorList>
            <consortium name="Aedes aegypti Genome Working Group (AGWG)"/>
            <person name="Matthews B.J."/>
        </authorList>
    </citation>
    <scope>NUCLEOTIDE SEQUENCE [LARGE SCALE GENOMIC DNA]</scope>
    <source>
        <strain evidence="10 11">LVP_AGWG</strain>
    </source>
</reference>
<dbReference type="Proteomes" id="UP000008820">
    <property type="component" value="Chromosome 3"/>
</dbReference>
<dbReference type="InterPro" id="IPR037245">
    <property type="entry name" value="FIP-RBD_C_sf"/>
</dbReference>
<comment type="subcellular location">
    <subcellularLocation>
        <location evidence="2">Cleavage furrow</location>
    </subcellularLocation>
    <subcellularLocation>
        <location evidence="1">Midbody</location>
    </subcellularLocation>
    <subcellularLocation>
        <location evidence="3">Recycling endosome membrane</location>
        <topology evidence="3">Peripheral membrane protein</topology>
    </subcellularLocation>
</comment>
<protein>
    <submittedName>
        <fullName evidence="10">Uncharacterized protein</fullName>
    </submittedName>
</protein>
<feature type="coiled-coil region" evidence="8">
    <location>
        <begin position="165"/>
        <end position="382"/>
    </location>
</feature>
<dbReference type="Pfam" id="PF09457">
    <property type="entry name" value="RBD-FIP"/>
    <property type="match status" value="1"/>
</dbReference>
<evidence type="ECO:0000256" key="3">
    <source>
        <dbReference type="ARBA" id="ARBA00004654"/>
    </source>
</evidence>
<evidence type="ECO:0000256" key="8">
    <source>
        <dbReference type="SAM" id="Coils"/>
    </source>
</evidence>
<dbReference type="GO" id="GO:0032456">
    <property type="term" value="P:endocytic recycling"/>
    <property type="evidence" value="ECO:0007669"/>
    <property type="project" value="TreeGrafter"/>
</dbReference>
<evidence type="ECO:0000256" key="7">
    <source>
        <dbReference type="ARBA" id="ARBA00023136"/>
    </source>
</evidence>
<dbReference type="InterPro" id="IPR057316">
    <property type="entry name" value="Rab11-FIP3/4_dom"/>
</dbReference>
<dbReference type="InterPro" id="IPR051977">
    <property type="entry name" value="Rab11-interacting_regulator"/>
</dbReference>
<dbReference type="Gene3D" id="1.20.5.2440">
    <property type="match status" value="1"/>
</dbReference>
<evidence type="ECO:0000256" key="2">
    <source>
        <dbReference type="ARBA" id="ARBA00004626"/>
    </source>
</evidence>
<dbReference type="PANTHER" id="PTHR15726">
    <property type="entry name" value="RAB11-FAMILY INTERACTING PROTEIN"/>
    <property type="match status" value="1"/>
</dbReference>
<name>A0A6I8TDI2_AEDAE</name>
<dbReference type="InterPro" id="IPR019018">
    <property type="entry name" value="Rab-bd_FIP-RBD"/>
</dbReference>
<sequence length="462" mass="52346">MVVSRRIFFEFDSFDDEDSTNGMMAPSPSKSSKTQHPSFIITADSVDSSPVPSSPPSTDAPKSQCSSLSDGESFECYGENDNSISENGGVDLELAPTLNSTPISQNNDNLPNRRWGSMRHSGKRQLGSNALANHLYRSSSFNSSGRSSNCDTAEDMYSDVSLEDVQDLNHKLEILQRQVTNLADTQNNADDRTSRTKAEYAVLQARYHMLEEQLRETELRAEERLAEEQKRHRELLARVEREAKLQNENCQIRIRTIEVEANQLREEISRLRLQCDKQAADLHATEDKLEKTRDNLMIAQQELAEAKANEKKHKADKQAAEDLMVELGKECERLRTERGPALPTTSPESLRLEELHQEMEELRQKSKQLEEANEELQAMVLTKGVEEGRNLLNGTSNSLAQELEAMSQNQETVDSSTLASLTQLQIAFQDKEEENRRLKHYIETILLQVVEHYPQLLEVKAA</sequence>
<dbReference type="GO" id="GO:0030496">
    <property type="term" value="C:midbody"/>
    <property type="evidence" value="ECO:0007669"/>
    <property type="project" value="UniProtKB-SubCell"/>
</dbReference>
<dbReference type="GO" id="GO:0030139">
    <property type="term" value="C:endocytic vesicle"/>
    <property type="evidence" value="ECO:0007669"/>
    <property type="project" value="TreeGrafter"/>
</dbReference>
<feature type="region of interest" description="Disordered" evidence="9">
    <location>
        <begin position="14"/>
        <end position="123"/>
    </location>
</feature>
<dbReference type="GO" id="GO:0032465">
    <property type="term" value="P:regulation of cytokinesis"/>
    <property type="evidence" value="ECO:0007669"/>
    <property type="project" value="TreeGrafter"/>
</dbReference>
<feature type="compositionally biased region" description="Low complexity" evidence="9">
    <location>
        <begin position="42"/>
        <end position="61"/>
    </location>
</feature>
<dbReference type="PROSITE" id="PS51511">
    <property type="entry name" value="FIP_RBD"/>
    <property type="match status" value="1"/>
</dbReference>
<dbReference type="GO" id="GO:0055038">
    <property type="term" value="C:recycling endosome membrane"/>
    <property type="evidence" value="ECO:0007669"/>
    <property type="project" value="UniProtKB-SubCell"/>
</dbReference>
<dbReference type="SUPFAM" id="SSF144270">
    <property type="entry name" value="Eferin C-derminal domain-like"/>
    <property type="match status" value="1"/>
</dbReference>
<feature type="compositionally biased region" description="Polar residues" evidence="9">
    <location>
        <begin position="28"/>
        <end position="37"/>
    </location>
</feature>
<dbReference type="FunFam" id="1.20.5.2440:FF:000003">
    <property type="entry name" value="Nuclear fallout, isoform D"/>
    <property type="match status" value="1"/>
</dbReference>
<gene>
    <name evidence="10" type="primary">5568396</name>
</gene>
<evidence type="ECO:0000256" key="9">
    <source>
        <dbReference type="SAM" id="MobiDB-lite"/>
    </source>
</evidence>
<evidence type="ECO:0000256" key="4">
    <source>
        <dbReference type="ARBA" id="ARBA00022448"/>
    </source>
</evidence>
<keyword evidence="11" id="KW-1185">Reference proteome</keyword>
<accession>A0A6I8TDI2</accession>
<dbReference type="GO" id="GO:0032154">
    <property type="term" value="C:cleavage furrow"/>
    <property type="evidence" value="ECO:0007669"/>
    <property type="project" value="UniProtKB-SubCell"/>
</dbReference>
<dbReference type="Pfam" id="PF25450">
    <property type="entry name" value="Rab11-FIP3"/>
    <property type="match status" value="1"/>
</dbReference>
<evidence type="ECO:0000313" key="11">
    <source>
        <dbReference type="Proteomes" id="UP000008820"/>
    </source>
</evidence>
<feature type="compositionally biased region" description="Polar residues" evidence="9">
    <location>
        <begin position="97"/>
        <end position="110"/>
    </location>
</feature>
<dbReference type="OrthoDB" id="418358at2759"/>